<evidence type="ECO:0000256" key="1">
    <source>
        <dbReference type="SAM" id="MobiDB-lite"/>
    </source>
</evidence>
<reference evidence="4" key="1">
    <citation type="journal article" date="2017" name="Nature">
        <title>The sunflower genome provides insights into oil metabolism, flowering and Asterid evolution.</title>
        <authorList>
            <person name="Badouin H."/>
            <person name="Gouzy J."/>
            <person name="Grassa C.J."/>
            <person name="Murat F."/>
            <person name="Staton S.E."/>
            <person name="Cottret L."/>
            <person name="Lelandais-Briere C."/>
            <person name="Owens G.L."/>
            <person name="Carrere S."/>
            <person name="Mayjonade B."/>
            <person name="Legrand L."/>
            <person name="Gill N."/>
            <person name="Kane N.C."/>
            <person name="Bowers J.E."/>
            <person name="Hubner S."/>
            <person name="Bellec A."/>
            <person name="Berard A."/>
            <person name="Berges H."/>
            <person name="Blanchet N."/>
            <person name="Boniface M.C."/>
            <person name="Brunel D."/>
            <person name="Catrice O."/>
            <person name="Chaidir N."/>
            <person name="Claudel C."/>
            <person name="Donnadieu C."/>
            <person name="Faraut T."/>
            <person name="Fievet G."/>
            <person name="Helmstetter N."/>
            <person name="King M."/>
            <person name="Knapp S.J."/>
            <person name="Lai Z."/>
            <person name="Le Paslier M.C."/>
            <person name="Lippi Y."/>
            <person name="Lorenzon L."/>
            <person name="Mandel J.R."/>
            <person name="Marage G."/>
            <person name="Marchand G."/>
            <person name="Marquand E."/>
            <person name="Bret-Mestries E."/>
            <person name="Morien E."/>
            <person name="Nambeesan S."/>
            <person name="Nguyen T."/>
            <person name="Pegot-Espagnet P."/>
            <person name="Pouilly N."/>
            <person name="Raftis F."/>
            <person name="Sallet E."/>
            <person name="Schiex T."/>
            <person name="Thomas J."/>
            <person name="Vandecasteele C."/>
            <person name="Vares D."/>
            <person name="Vear F."/>
            <person name="Vautrin S."/>
            <person name="Crespi M."/>
            <person name="Mangin B."/>
            <person name="Burke J.M."/>
            <person name="Salse J."/>
            <person name="Munos S."/>
            <person name="Vincourt P."/>
            <person name="Rieseberg L.H."/>
            <person name="Langlade N.B."/>
        </authorList>
    </citation>
    <scope>NUCLEOTIDE SEQUENCE [LARGE SCALE GENOMIC DNA]</scope>
    <source>
        <strain evidence="4">cv. SF193</strain>
    </source>
</reference>
<name>A0A251T393_HELAN</name>
<organism evidence="3 4">
    <name type="scientific">Helianthus annuus</name>
    <name type="common">Common sunflower</name>
    <dbReference type="NCBI Taxonomy" id="4232"/>
    <lineage>
        <taxon>Eukaryota</taxon>
        <taxon>Viridiplantae</taxon>
        <taxon>Streptophyta</taxon>
        <taxon>Embryophyta</taxon>
        <taxon>Tracheophyta</taxon>
        <taxon>Spermatophyta</taxon>
        <taxon>Magnoliopsida</taxon>
        <taxon>eudicotyledons</taxon>
        <taxon>Gunneridae</taxon>
        <taxon>Pentapetalae</taxon>
        <taxon>asterids</taxon>
        <taxon>campanulids</taxon>
        <taxon>Asterales</taxon>
        <taxon>Asteraceae</taxon>
        <taxon>Asteroideae</taxon>
        <taxon>Heliantheae alliance</taxon>
        <taxon>Heliantheae</taxon>
        <taxon>Helianthus</taxon>
    </lineage>
</organism>
<feature type="compositionally biased region" description="Polar residues" evidence="1">
    <location>
        <begin position="210"/>
        <end position="235"/>
    </location>
</feature>
<evidence type="ECO:0000313" key="4">
    <source>
        <dbReference type="Proteomes" id="UP000215914"/>
    </source>
</evidence>
<evidence type="ECO:0000259" key="2">
    <source>
        <dbReference type="Pfam" id="PF26133"/>
    </source>
</evidence>
<feature type="domain" description="DUF8039" evidence="2">
    <location>
        <begin position="112"/>
        <end position="203"/>
    </location>
</feature>
<dbReference type="InParanoid" id="A0A251T393"/>
<proteinExistence type="predicted"/>
<dbReference type="InterPro" id="IPR058352">
    <property type="entry name" value="DUF8039"/>
</dbReference>
<dbReference type="EMBL" id="CM007901">
    <property type="protein sequence ID" value="OTG05578.1"/>
    <property type="molecule type" value="Genomic_DNA"/>
</dbReference>
<feature type="region of interest" description="Disordered" evidence="1">
    <location>
        <begin position="207"/>
        <end position="237"/>
    </location>
</feature>
<dbReference type="Proteomes" id="UP000215914">
    <property type="component" value="Chromosome 12"/>
</dbReference>
<dbReference type="PANTHER" id="PTHR33018:SF35">
    <property type="entry name" value="ULP1 PROTEASE FAMILY CATALYTIC DOMAIN, PAPAIN-LIKE CYSTEINE PEPTIDASE SUPERFAMILY"/>
    <property type="match status" value="1"/>
</dbReference>
<evidence type="ECO:0000313" key="3">
    <source>
        <dbReference type="EMBL" id="OTG05578.1"/>
    </source>
</evidence>
<gene>
    <name evidence="3" type="ORF">HannXRQ_Chr12g0375161</name>
</gene>
<dbReference type="PANTHER" id="PTHR33018">
    <property type="entry name" value="OS10G0338966 PROTEIN-RELATED"/>
    <property type="match status" value="1"/>
</dbReference>
<protein>
    <recommendedName>
        <fullName evidence="2">DUF8039 domain-containing protein</fullName>
    </recommendedName>
</protein>
<dbReference type="Pfam" id="PF26133">
    <property type="entry name" value="DUF8039"/>
    <property type="match status" value="1"/>
</dbReference>
<dbReference type="AlphaFoldDB" id="A0A251T393"/>
<sequence>MSQKIKNPETNLFELASDSHETIERLVRTEREMIEDGSYFAGNDDPIVRIMGREHGGRTRAVSEVIGSTHVYGGLFNSSKKRARSGNSLDANHKRGSVSWVDKNSGGPNMSYAPIEKLTPCEMLFPYQLSDELTVAIGQIWPTSNRILHGKLISEGFVKVQVDNVIEGCEKMPVLELTKTVDIKRVGDMLHSCVQWTRDALKIMHKETSSRSVSAQRTNPSLGSSSHTGASPQTQAGGITAGDIAAISY</sequence>
<accession>A0A251T393</accession>
<keyword evidence="4" id="KW-1185">Reference proteome</keyword>